<dbReference type="NCBIfam" id="TIGR00179">
    <property type="entry name" value="murB"/>
    <property type="match status" value="1"/>
</dbReference>
<dbReference type="Gene3D" id="3.90.78.10">
    <property type="entry name" value="UDP-N-acetylenolpyruvoylglucosamine reductase, C-terminal domain"/>
    <property type="match status" value="1"/>
</dbReference>
<dbReference type="GO" id="GO:0008762">
    <property type="term" value="F:UDP-N-acetylmuramate dehydrogenase activity"/>
    <property type="evidence" value="ECO:0007669"/>
    <property type="project" value="UniProtKB-UniRule"/>
</dbReference>
<feature type="active site" evidence="20">
    <location>
        <position position="340"/>
    </location>
</feature>
<keyword evidence="9 20" id="KW-0132">Cell division</keyword>
<feature type="domain" description="FAD-binding PCMH-type" evidence="21">
    <location>
        <begin position="27"/>
        <end position="199"/>
    </location>
</feature>
<organism evidence="22 23">
    <name type="scientific">Marinomonas communis</name>
    <dbReference type="NCBI Taxonomy" id="28254"/>
    <lineage>
        <taxon>Bacteria</taxon>
        <taxon>Pseudomonadati</taxon>
        <taxon>Pseudomonadota</taxon>
        <taxon>Gammaproteobacteria</taxon>
        <taxon>Oceanospirillales</taxon>
        <taxon>Oceanospirillaceae</taxon>
        <taxon>Marinomonas</taxon>
    </lineage>
</organism>
<keyword evidence="17 20" id="KW-0961">Cell wall biogenesis/degradation</keyword>
<evidence type="ECO:0000256" key="1">
    <source>
        <dbReference type="ARBA" id="ARBA00001974"/>
    </source>
</evidence>
<dbReference type="GO" id="GO:0008360">
    <property type="term" value="P:regulation of cell shape"/>
    <property type="evidence" value="ECO:0007669"/>
    <property type="project" value="UniProtKB-KW"/>
</dbReference>
<comment type="function">
    <text evidence="2 20">Cell wall formation.</text>
</comment>
<dbReference type="GO" id="GO:0051301">
    <property type="term" value="P:cell division"/>
    <property type="evidence" value="ECO:0007669"/>
    <property type="project" value="UniProtKB-KW"/>
</dbReference>
<dbReference type="UniPathway" id="UPA00219"/>
<accession>A0A4R6XE46</accession>
<reference evidence="22 23" key="1">
    <citation type="submission" date="2019-03" db="EMBL/GenBank/DDBJ databases">
        <title>Genomic Encyclopedia of Type Strains, Phase IV (KMG-IV): sequencing the most valuable type-strain genomes for metagenomic binning, comparative biology and taxonomic classification.</title>
        <authorList>
            <person name="Goeker M."/>
        </authorList>
    </citation>
    <scope>NUCLEOTIDE SEQUENCE [LARGE SCALE GENOMIC DNA]</scope>
    <source>
        <strain evidence="22 23">DSM 5604</strain>
    </source>
</reference>
<evidence type="ECO:0000256" key="5">
    <source>
        <dbReference type="ARBA" id="ARBA00010485"/>
    </source>
</evidence>
<dbReference type="NCBIfam" id="NF000755">
    <property type="entry name" value="PRK00046.1"/>
    <property type="match status" value="1"/>
</dbReference>
<comment type="catalytic activity">
    <reaction evidence="19 20">
        <text>UDP-N-acetyl-alpha-D-muramate + NADP(+) = UDP-N-acetyl-3-O-(1-carboxyvinyl)-alpha-D-glucosamine + NADPH + H(+)</text>
        <dbReference type="Rhea" id="RHEA:12248"/>
        <dbReference type="ChEBI" id="CHEBI:15378"/>
        <dbReference type="ChEBI" id="CHEBI:57783"/>
        <dbReference type="ChEBI" id="CHEBI:58349"/>
        <dbReference type="ChEBI" id="CHEBI:68483"/>
        <dbReference type="ChEBI" id="CHEBI:70757"/>
        <dbReference type="EC" id="1.3.1.98"/>
    </reaction>
</comment>
<comment type="caution">
    <text evidence="22">The sequence shown here is derived from an EMBL/GenBank/DDBJ whole genome shotgun (WGS) entry which is preliminary data.</text>
</comment>
<gene>
    <name evidence="20" type="primary">murB</name>
    <name evidence="22" type="ORF">C8D85_0644</name>
</gene>
<dbReference type="Pfam" id="PF02873">
    <property type="entry name" value="MurB_C"/>
    <property type="match status" value="1"/>
</dbReference>
<keyword evidence="14 20" id="KW-0573">Peptidoglycan synthesis</keyword>
<dbReference type="PROSITE" id="PS51387">
    <property type="entry name" value="FAD_PCMH"/>
    <property type="match status" value="1"/>
</dbReference>
<evidence type="ECO:0000256" key="11">
    <source>
        <dbReference type="ARBA" id="ARBA00022827"/>
    </source>
</evidence>
<evidence type="ECO:0000256" key="9">
    <source>
        <dbReference type="ARBA" id="ARBA00022618"/>
    </source>
</evidence>
<evidence type="ECO:0000256" key="3">
    <source>
        <dbReference type="ARBA" id="ARBA00004496"/>
    </source>
</evidence>
<keyword evidence="10 20" id="KW-0285">Flavoprotein</keyword>
<keyword evidence="15 20" id="KW-0560">Oxidoreductase</keyword>
<dbReference type="GO" id="GO:0071555">
    <property type="term" value="P:cell wall organization"/>
    <property type="evidence" value="ECO:0007669"/>
    <property type="project" value="UniProtKB-KW"/>
</dbReference>
<dbReference type="HAMAP" id="MF_00037">
    <property type="entry name" value="MurB"/>
    <property type="match status" value="1"/>
</dbReference>
<dbReference type="Gene3D" id="3.30.43.10">
    <property type="entry name" value="Uridine Diphospho-n-acetylenolpyruvylglucosamine Reductase, domain 2"/>
    <property type="match status" value="1"/>
</dbReference>
<keyword evidence="23" id="KW-1185">Reference proteome</keyword>
<comment type="similarity">
    <text evidence="5 20">Belongs to the MurB family.</text>
</comment>
<dbReference type="InterPro" id="IPR003170">
    <property type="entry name" value="MurB"/>
</dbReference>
<comment type="cofactor">
    <cofactor evidence="1 20">
        <name>FAD</name>
        <dbReference type="ChEBI" id="CHEBI:57692"/>
    </cofactor>
</comment>
<feature type="active site" evidence="20">
    <location>
        <position position="175"/>
    </location>
</feature>
<comment type="pathway">
    <text evidence="4 20">Cell wall biogenesis; peptidoglycan biosynthesis.</text>
</comment>
<dbReference type="InterPro" id="IPR016169">
    <property type="entry name" value="FAD-bd_PCMH_sub2"/>
</dbReference>
<evidence type="ECO:0000256" key="4">
    <source>
        <dbReference type="ARBA" id="ARBA00004752"/>
    </source>
</evidence>
<dbReference type="InterPro" id="IPR016166">
    <property type="entry name" value="FAD-bd_PCMH"/>
</dbReference>
<dbReference type="EC" id="1.3.1.98" evidence="6 20"/>
<keyword evidence="11 20" id="KW-0274">FAD</keyword>
<evidence type="ECO:0000256" key="6">
    <source>
        <dbReference type="ARBA" id="ARBA00012518"/>
    </source>
</evidence>
<evidence type="ECO:0000256" key="14">
    <source>
        <dbReference type="ARBA" id="ARBA00022984"/>
    </source>
</evidence>
<dbReference type="SUPFAM" id="SSF56176">
    <property type="entry name" value="FAD-binding/transporter-associated domain-like"/>
    <property type="match status" value="1"/>
</dbReference>
<dbReference type="AlphaFoldDB" id="A0A4R6XE46"/>
<dbReference type="EMBL" id="SNZA01000001">
    <property type="protein sequence ID" value="TDR15283.1"/>
    <property type="molecule type" value="Genomic_DNA"/>
</dbReference>
<evidence type="ECO:0000256" key="12">
    <source>
        <dbReference type="ARBA" id="ARBA00022857"/>
    </source>
</evidence>
<evidence type="ECO:0000256" key="19">
    <source>
        <dbReference type="ARBA" id="ARBA00048914"/>
    </source>
</evidence>
<dbReference type="InterPro" id="IPR006094">
    <property type="entry name" value="Oxid_FAD_bind_N"/>
</dbReference>
<evidence type="ECO:0000256" key="15">
    <source>
        <dbReference type="ARBA" id="ARBA00023002"/>
    </source>
</evidence>
<name>A0A4R6XE46_9GAMM</name>
<dbReference type="InterPro" id="IPR036635">
    <property type="entry name" value="MurB_C_sf"/>
</dbReference>
<evidence type="ECO:0000256" key="17">
    <source>
        <dbReference type="ARBA" id="ARBA00023316"/>
    </source>
</evidence>
<keyword evidence="8 20" id="KW-0963">Cytoplasm</keyword>
<dbReference type="InterPro" id="IPR036318">
    <property type="entry name" value="FAD-bd_PCMH-like_sf"/>
</dbReference>
<evidence type="ECO:0000256" key="18">
    <source>
        <dbReference type="ARBA" id="ARBA00031026"/>
    </source>
</evidence>
<evidence type="ECO:0000256" key="2">
    <source>
        <dbReference type="ARBA" id="ARBA00003921"/>
    </source>
</evidence>
<evidence type="ECO:0000256" key="13">
    <source>
        <dbReference type="ARBA" id="ARBA00022960"/>
    </source>
</evidence>
<evidence type="ECO:0000256" key="20">
    <source>
        <dbReference type="HAMAP-Rule" id="MF_00037"/>
    </source>
</evidence>
<keyword evidence="16 20" id="KW-0131">Cell cycle</keyword>
<evidence type="ECO:0000313" key="23">
    <source>
        <dbReference type="Proteomes" id="UP000295729"/>
    </source>
</evidence>
<evidence type="ECO:0000256" key="8">
    <source>
        <dbReference type="ARBA" id="ARBA00022490"/>
    </source>
</evidence>
<evidence type="ECO:0000256" key="7">
    <source>
        <dbReference type="ARBA" id="ARBA00015188"/>
    </source>
</evidence>
<dbReference type="InterPro" id="IPR011601">
    <property type="entry name" value="MurB_C"/>
</dbReference>
<feature type="active site" description="Proton donor" evidence="20">
    <location>
        <position position="245"/>
    </location>
</feature>
<proteinExistence type="inferred from homology"/>
<dbReference type="GO" id="GO:0071949">
    <property type="term" value="F:FAD binding"/>
    <property type="evidence" value="ECO:0007669"/>
    <property type="project" value="InterPro"/>
</dbReference>
<sequence>MNKVEPSATGPSFVKSRVSLKQYNTFSFDYQAEYLAEVTSQNELSEALLWANSNHLPVTVLGGGSNLLICGDVSGLVIVNKLQGRALCESSQDYAVVEFAAGEVWHQCVEWAVMQGLGGIENLALIPGSAGAAPVQNIGAYGVEIKDTLLSVCVVDRRSLELLELNAEQCGFGYRDSLFKTDWKDRYIITSIKLKLSKHPELALSYGGLGNLLDADASIKEVFDCVCKIRKEKLPDPNVLPNSGSFFKNPIVTHEHYSRLKGAYPNIVAFEQEGGWKLAAGWLNDRAGWRGYTDQGVGVYEKQALVLVNFECSKADALLDLEAKIQRSVEELFNVTLEREPVLIGQAQ</sequence>
<evidence type="ECO:0000259" key="21">
    <source>
        <dbReference type="PROSITE" id="PS51387"/>
    </source>
</evidence>
<dbReference type="PANTHER" id="PTHR21071">
    <property type="entry name" value="UDP-N-ACETYLENOLPYRUVOYLGLUCOSAMINE REDUCTASE"/>
    <property type="match status" value="1"/>
</dbReference>
<dbReference type="RefSeq" id="WP_133559905.1">
    <property type="nucleotide sequence ID" value="NZ_SNZA01000001.1"/>
</dbReference>
<evidence type="ECO:0000313" key="22">
    <source>
        <dbReference type="EMBL" id="TDR15283.1"/>
    </source>
</evidence>
<dbReference type="InterPro" id="IPR016167">
    <property type="entry name" value="FAD-bd_PCMH_sub1"/>
</dbReference>
<keyword evidence="13 20" id="KW-0133">Cell shape</keyword>
<dbReference type="Proteomes" id="UP000295729">
    <property type="component" value="Unassembled WGS sequence"/>
</dbReference>
<dbReference type="Gene3D" id="3.30.465.10">
    <property type="match status" value="1"/>
</dbReference>
<comment type="subcellular location">
    <subcellularLocation>
        <location evidence="3 20">Cytoplasm</location>
    </subcellularLocation>
</comment>
<dbReference type="OrthoDB" id="9804753at2"/>
<dbReference type="Pfam" id="PF01565">
    <property type="entry name" value="FAD_binding_4"/>
    <property type="match status" value="1"/>
</dbReference>
<keyword evidence="12 20" id="KW-0521">NADP</keyword>
<dbReference type="GO" id="GO:0009252">
    <property type="term" value="P:peptidoglycan biosynthetic process"/>
    <property type="evidence" value="ECO:0007669"/>
    <property type="project" value="UniProtKB-UniRule"/>
</dbReference>
<protein>
    <recommendedName>
        <fullName evidence="7 20">UDP-N-acetylenolpyruvoylglucosamine reductase</fullName>
        <ecNumber evidence="6 20">1.3.1.98</ecNumber>
    </recommendedName>
    <alternativeName>
        <fullName evidence="18 20">UDP-N-acetylmuramate dehydrogenase</fullName>
    </alternativeName>
</protein>
<dbReference type="PANTHER" id="PTHR21071:SF4">
    <property type="entry name" value="UDP-N-ACETYLENOLPYRUVOYLGLUCOSAMINE REDUCTASE"/>
    <property type="match status" value="1"/>
</dbReference>
<evidence type="ECO:0000256" key="16">
    <source>
        <dbReference type="ARBA" id="ARBA00023306"/>
    </source>
</evidence>
<dbReference type="SUPFAM" id="SSF56194">
    <property type="entry name" value="Uridine diphospho-N-Acetylenolpyruvylglucosamine reductase, MurB, C-terminal domain"/>
    <property type="match status" value="1"/>
</dbReference>
<dbReference type="GO" id="GO:0005829">
    <property type="term" value="C:cytosol"/>
    <property type="evidence" value="ECO:0007669"/>
    <property type="project" value="TreeGrafter"/>
</dbReference>
<evidence type="ECO:0000256" key="10">
    <source>
        <dbReference type="ARBA" id="ARBA00022630"/>
    </source>
</evidence>